<keyword evidence="8 12" id="KW-0630">Potassium</keyword>
<dbReference type="EMBL" id="JADIMM010000121">
    <property type="protein sequence ID" value="MBO8458696.1"/>
    <property type="molecule type" value="Genomic_DNA"/>
</dbReference>
<evidence type="ECO:0000256" key="12">
    <source>
        <dbReference type="PIRSR" id="PIRSR006247-1"/>
    </source>
</evidence>
<feature type="transmembrane region" description="Helical" evidence="13">
    <location>
        <begin position="56"/>
        <end position="77"/>
    </location>
</feature>
<evidence type="ECO:0000256" key="6">
    <source>
        <dbReference type="ARBA" id="ARBA00022538"/>
    </source>
</evidence>
<dbReference type="InterPro" id="IPR004772">
    <property type="entry name" value="TrkH"/>
</dbReference>
<evidence type="ECO:0000256" key="7">
    <source>
        <dbReference type="ARBA" id="ARBA00022692"/>
    </source>
</evidence>
<dbReference type="PANTHER" id="PTHR32024:SF2">
    <property type="entry name" value="TRK SYSTEM POTASSIUM UPTAKE PROTEIN TRKG-RELATED"/>
    <property type="match status" value="1"/>
</dbReference>
<feature type="binding site" evidence="12">
    <location>
        <position position="206"/>
    </location>
    <ligand>
        <name>K(+)</name>
        <dbReference type="ChEBI" id="CHEBI:29103"/>
    </ligand>
</feature>
<gene>
    <name evidence="14" type="ORF">IAA81_10820</name>
</gene>
<keyword evidence="4" id="KW-1003">Cell membrane</keyword>
<evidence type="ECO:0000256" key="9">
    <source>
        <dbReference type="ARBA" id="ARBA00022989"/>
    </source>
</evidence>
<evidence type="ECO:0000256" key="10">
    <source>
        <dbReference type="ARBA" id="ARBA00023065"/>
    </source>
</evidence>
<feature type="transmembrane region" description="Helical" evidence="13">
    <location>
        <begin position="375"/>
        <end position="402"/>
    </location>
</feature>
<dbReference type="PANTHER" id="PTHR32024">
    <property type="entry name" value="TRK SYSTEM POTASSIUM UPTAKE PROTEIN TRKG-RELATED"/>
    <property type="match status" value="1"/>
</dbReference>
<feature type="binding site" evidence="12">
    <location>
        <position position="98"/>
    </location>
    <ligand>
        <name>K(+)</name>
        <dbReference type="ChEBI" id="CHEBI:29103"/>
    </ligand>
</feature>
<keyword evidence="7 13" id="KW-0812">Transmembrane</keyword>
<comment type="caution">
    <text evidence="14">The sequence shown here is derived from an EMBL/GenBank/DDBJ whole genome shotgun (WGS) entry which is preliminary data.</text>
</comment>
<dbReference type="PIRSF" id="PIRSF006247">
    <property type="entry name" value="TrkH"/>
    <property type="match status" value="1"/>
</dbReference>
<feature type="binding site" evidence="12">
    <location>
        <position position="97"/>
    </location>
    <ligand>
        <name>K(+)</name>
        <dbReference type="ChEBI" id="CHEBI:29103"/>
    </ligand>
</feature>
<feature type="transmembrane region" description="Helical" evidence="13">
    <location>
        <begin position="317"/>
        <end position="339"/>
    </location>
</feature>
<feature type="binding site" evidence="12">
    <location>
        <position position="301"/>
    </location>
    <ligand>
        <name>K(+)</name>
        <dbReference type="ChEBI" id="CHEBI:29103"/>
    </ligand>
</feature>
<comment type="similarity">
    <text evidence="2">Belongs to the TrkH potassium transport family.</text>
</comment>
<evidence type="ECO:0000256" key="2">
    <source>
        <dbReference type="ARBA" id="ARBA00009137"/>
    </source>
</evidence>
<keyword evidence="10" id="KW-0406">Ion transport</keyword>
<evidence type="ECO:0000256" key="4">
    <source>
        <dbReference type="ARBA" id="ARBA00022475"/>
    </source>
</evidence>
<dbReference type="InterPro" id="IPR003445">
    <property type="entry name" value="Cat_transpt"/>
</dbReference>
<dbReference type="Pfam" id="PF02386">
    <property type="entry name" value="TrkH"/>
    <property type="match status" value="2"/>
</dbReference>
<evidence type="ECO:0000256" key="13">
    <source>
        <dbReference type="SAM" id="Phobius"/>
    </source>
</evidence>
<keyword evidence="11 13" id="KW-0472">Membrane</keyword>
<protein>
    <submittedName>
        <fullName evidence="14">TrkH family potassium uptake protein</fullName>
    </submittedName>
</protein>
<evidence type="ECO:0000313" key="15">
    <source>
        <dbReference type="Proteomes" id="UP000823638"/>
    </source>
</evidence>
<comment type="subcellular location">
    <subcellularLocation>
        <location evidence="1">Cell inner membrane</location>
        <topology evidence="1">Multi-pass membrane protein</topology>
    </subcellularLocation>
</comment>
<evidence type="ECO:0000256" key="3">
    <source>
        <dbReference type="ARBA" id="ARBA00022448"/>
    </source>
</evidence>
<keyword evidence="5" id="KW-0997">Cell inner membrane</keyword>
<feature type="transmembrane region" description="Helical" evidence="13">
    <location>
        <begin position="24"/>
        <end position="44"/>
    </location>
</feature>
<evidence type="ECO:0000256" key="8">
    <source>
        <dbReference type="ARBA" id="ARBA00022958"/>
    </source>
</evidence>
<evidence type="ECO:0000256" key="11">
    <source>
        <dbReference type="ARBA" id="ARBA00023136"/>
    </source>
</evidence>
<feature type="binding site" evidence="12">
    <location>
        <position position="417"/>
    </location>
    <ligand>
        <name>K(+)</name>
        <dbReference type="ChEBI" id="CHEBI:29103"/>
    </ligand>
</feature>
<feature type="transmembrane region" description="Helical" evidence="13">
    <location>
        <begin position="440"/>
        <end position="461"/>
    </location>
</feature>
<feature type="transmembrane region" description="Helical" evidence="13">
    <location>
        <begin position="122"/>
        <end position="147"/>
    </location>
</feature>
<keyword evidence="12" id="KW-0479">Metal-binding</keyword>
<reference evidence="14" key="1">
    <citation type="submission" date="2020-10" db="EMBL/GenBank/DDBJ databases">
        <authorList>
            <person name="Gilroy R."/>
        </authorList>
    </citation>
    <scope>NUCLEOTIDE SEQUENCE</scope>
    <source>
        <strain evidence="14">10532</strain>
    </source>
</reference>
<dbReference type="Proteomes" id="UP000823638">
    <property type="component" value="Unassembled WGS sequence"/>
</dbReference>
<evidence type="ECO:0000313" key="14">
    <source>
        <dbReference type="EMBL" id="MBO8458696.1"/>
    </source>
</evidence>
<reference evidence="14" key="2">
    <citation type="journal article" date="2021" name="PeerJ">
        <title>Extensive microbial diversity within the chicken gut microbiome revealed by metagenomics and culture.</title>
        <authorList>
            <person name="Gilroy R."/>
            <person name="Ravi A."/>
            <person name="Getino M."/>
            <person name="Pursley I."/>
            <person name="Horton D.L."/>
            <person name="Alikhan N.F."/>
            <person name="Baker D."/>
            <person name="Gharbi K."/>
            <person name="Hall N."/>
            <person name="Watson M."/>
            <person name="Adriaenssens E.M."/>
            <person name="Foster-Nyarko E."/>
            <person name="Jarju S."/>
            <person name="Secka A."/>
            <person name="Antonio M."/>
            <person name="Oren A."/>
            <person name="Chaudhuri R.R."/>
            <person name="La Ragione R."/>
            <person name="Hildebrand F."/>
            <person name="Pallen M.J."/>
        </authorList>
    </citation>
    <scope>NUCLEOTIDE SEQUENCE</scope>
    <source>
        <strain evidence="14">10532</strain>
    </source>
</reference>
<dbReference type="AlphaFoldDB" id="A0A9D9HRW5"/>
<keyword evidence="9 13" id="KW-1133">Transmembrane helix</keyword>
<organism evidence="14 15">
    <name type="scientific">Candidatus Gallitreponema excrementavium</name>
    <dbReference type="NCBI Taxonomy" id="2840840"/>
    <lineage>
        <taxon>Bacteria</taxon>
        <taxon>Pseudomonadati</taxon>
        <taxon>Spirochaetota</taxon>
        <taxon>Spirochaetia</taxon>
        <taxon>Spirochaetales</taxon>
        <taxon>Candidatus Gallitreponema</taxon>
    </lineage>
</organism>
<keyword evidence="6" id="KW-0633">Potassium transport</keyword>
<feature type="transmembrane region" description="Helical" evidence="13">
    <location>
        <begin position="222"/>
        <end position="240"/>
    </location>
</feature>
<dbReference type="GO" id="GO:0005886">
    <property type="term" value="C:plasma membrane"/>
    <property type="evidence" value="ECO:0007669"/>
    <property type="project" value="UniProtKB-SubCell"/>
</dbReference>
<dbReference type="GO" id="GO:0015379">
    <property type="term" value="F:potassium:chloride symporter activity"/>
    <property type="evidence" value="ECO:0007669"/>
    <property type="project" value="InterPro"/>
</dbReference>
<keyword evidence="3" id="KW-0813">Transport</keyword>
<feature type="binding site" evidence="12">
    <location>
        <position position="300"/>
    </location>
    <ligand>
        <name>K(+)</name>
        <dbReference type="ChEBI" id="CHEBI:29103"/>
    </ligand>
</feature>
<feature type="binding site" evidence="12">
    <location>
        <position position="418"/>
    </location>
    <ligand>
        <name>K(+)</name>
        <dbReference type="ChEBI" id="CHEBI:29103"/>
    </ligand>
</feature>
<feature type="transmembrane region" description="Helical" evidence="13">
    <location>
        <begin position="168"/>
        <end position="190"/>
    </location>
</feature>
<sequence>MIMAVTMIFPLCTAFYYGEEQVYAGFLIPIVIFCVLGIAAFLIGKKNKLVIKSRTGFTLVAIMWLAASFLGALPFVISKTIPSFADAFFESVSGFTTTGATILSDVEVLPRSINLWRTQMHWLGGMGIVALTVAILPLLGVGGFKLIKAETTGPEKGKITPKIGVTAKILWFIYLGFTVVQTVLLMFAGMDFIDAIAHTFATLGTGGFSTKNASIGYYNSPLIDWICTVFMILAGVNFSLYYKIIIGKGKEVFINTELKVYLGIIFFSILGCTILLLPQYGSFSESLRYSAFQVASIITTTGFITDDYSLWVPSAQMILFFLFFIGGCSGSTGGSIKVVRWAILWKQLKNEVKKMIHPHGVFAIRMNKQIVQKSVILTVISFFVLYFILLLVTTFIGTLAGADLLTAFSASLALVGNVGPGFAAVGPVENYGFFPDIVKWWYSFAMLAGRLELYTMLIFFFPDFWKK</sequence>
<dbReference type="GO" id="GO:0046872">
    <property type="term" value="F:metal ion binding"/>
    <property type="evidence" value="ECO:0007669"/>
    <property type="project" value="UniProtKB-KW"/>
</dbReference>
<name>A0A9D9HRW5_9SPIR</name>
<feature type="transmembrane region" description="Helical" evidence="13">
    <location>
        <begin position="260"/>
        <end position="280"/>
    </location>
</feature>
<accession>A0A9D9HRW5</accession>
<evidence type="ECO:0000256" key="1">
    <source>
        <dbReference type="ARBA" id="ARBA00004429"/>
    </source>
</evidence>
<proteinExistence type="inferred from homology"/>
<evidence type="ECO:0000256" key="5">
    <source>
        <dbReference type="ARBA" id="ARBA00022519"/>
    </source>
</evidence>